<evidence type="ECO:0000256" key="2">
    <source>
        <dbReference type="ARBA" id="ARBA00004968"/>
    </source>
</evidence>
<keyword evidence="13" id="KW-1185">Reference proteome</keyword>
<feature type="compositionally biased region" description="Basic residues" evidence="10">
    <location>
        <begin position="1"/>
        <end position="14"/>
    </location>
</feature>
<proteinExistence type="inferred from homology"/>
<feature type="region of interest" description="Disordered" evidence="10">
    <location>
        <begin position="1"/>
        <end position="23"/>
    </location>
</feature>
<dbReference type="GO" id="GO:0005737">
    <property type="term" value="C:cytoplasm"/>
    <property type="evidence" value="ECO:0007669"/>
    <property type="project" value="TreeGrafter"/>
</dbReference>
<dbReference type="InterPro" id="IPR032466">
    <property type="entry name" value="Metal_Hydrolase"/>
</dbReference>
<keyword evidence="6" id="KW-0659">Purine metabolism</keyword>
<dbReference type="SUPFAM" id="SSF51556">
    <property type="entry name" value="Metallo-dependent hydrolases"/>
    <property type="match status" value="1"/>
</dbReference>
<dbReference type="Proteomes" id="UP000265768">
    <property type="component" value="Unassembled WGS sequence"/>
</dbReference>
<evidence type="ECO:0000256" key="6">
    <source>
        <dbReference type="ARBA" id="ARBA00022631"/>
    </source>
</evidence>
<keyword evidence="8 12" id="KW-0378">Hydrolase</keyword>
<dbReference type="InterPro" id="IPR017593">
    <property type="entry name" value="Allantoinase"/>
</dbReference>
<dbReference type="GO" id="GO:0008270">
    <property type="term" value="F:zinc ion binding"/>
    <property type="evidence" value="ECO:0007669"/>
    <property type="project" value="InterPro"/>
</dbReference>
<comment type="subunit">
    <text evidence="4">Homotetramer.</text>
</comment>
<feature type="domain" description="Amidohydrolase-related" evidence="11">
    <location>
        <begin position="79"/>
        <end position="446"/>
    </location>
</feature>
<keyword evidence="9" id="KW-0862">Zinc</keyword>
<dbReference type="PANTHER" id="PTHR43668:SF2">
    <property type="entry name" value="ALLANTOINASE"/>
    <property type="match status" value="1"/>
</dbReference>
<comment type="pathway">
    <text evidence="2">Nitrogen metabolism; (S)-allantoin degradation; allantoate from (S)-allantoin: step 1/1.</text>
</comment>
<comment type="similarity">
    <text evidence="3">Belongs to the metallo-dependent hydrolases superfamily. Allantoinase family.</text>
</comment>
<dbReference type="FunFam" id="3.20.20.140:FF:000032">
    <property type="entry name" value="Allantoinase Dal1"/>
    <property type="match status" value="1"/>
</dbReference>
<evidence type="ECO:0000256" key="1">
    <source>
        <dbReference type="ARBA" id="ARBA00001947"/>
    </source>
</evidence>
<dbReference type="InterPro" id="IPR050138">
    <property type="entry name" value="DHOase/Allantoinase_Hydrolase"/>
</dbReference>
<gene>
    <name evidence="12" type="primary">allB</name>
    <name evidence="12" type="ORF">D5H75_32345</name>
</gene>
<organism evidence="12 13">
    <name type="scientific">Bailinhaonella thermotolerans</name>
    <dbReference type="NCBI Taxonomy" id="1070861"/>
    <lineage>
        <taxon>Bacteria</taxon>
        <taxon>Bacillati</taxon>
        <taxon>Actinomycetota</taxon>
        <taxon>Actinomycetes</taxon>
        <taxon>Streptosporangiales</taxon>
        <taxon>Streptosporangiaceae</taxon>
        <taxon>Bailinhaonella</taxon>
    </lineage>
</organism>
<dbReference type="Gene3D" id="3.20.20.140">
    <property type="entry name" value="Metal-dependent hydrolases"/>
    <property type="match status" value="1"/>
</dbReference>
<dbReference type="AlphaFoldDB" id="A0A3A4A4B2"/>
<dbReference type="GO" id="GO:0004038">
    <property type="term" value="F:allantoinase activity"/>
    <property type="evidence" value="ECO:0007669"/>
    <property type="project" value="UniProtKB-EC"/>
</dbReference>
<dbReference type="InterPro" id="IPR006680">
    <property type="entry name" value="Amidohydro-rel"/>
</dbReference>
<dbReference type="InterPro" id="IPR011059">
    <property type="entry name" value="Metal-dep_hydrolase_composite"/>
</dbReference>
<dbReference type="GO" id="GO:0000256">
    <property type="term" value="P:allantoin catabolic process"/>
    <property type="evidence" value="ECO:0007669"/>
    <property type="project" value="InterPro"/>
</dbReference>
<dbReference type="PANTHER" id="PTHR43668">
    <property type="entry name" value="ALLANTOINASE"/>
    <property type="match status" value="1"/>
</dbReference>
<keyword evidence="7" id="KW-0479">Metal-binding</keyword>
<sequence length="460" mass="48650">MSTRCQKKGRARREGRRDDPEEVPVSSEYDLVIRSRRAVLPEGETAAAVAVQEGRIAAVGPYGGAVSGREEIDLGDTALLPGLVDTHVHVNEPGRTEWEGFATATRAAAAGGVTTIIDMPLNSIPPTVDVAALETKRAVAAPQVFVDVGFWGGAIPGNLPNLRPLHAAGVYGFKCFMSPSGVDEFPPLSHMGLHEAMTEIASFGGLLIVHAEDAAYLEEPASGAYRDFLLSRPPVGEFAAVRRAVKYAAETGVRLHILHVSAADALAAVARAQAQGLPVTAETCPHYLTLTDSEASSTAYKCCPPIRDEANRDELWKALASGVIGCVVSDHSPCEPALKEGDFATAWGGVSSLQLGLPVVWTAARERGHSLADVVSWMAYGPAELAGLTRKGRIEAGRDADLVAFDPDAGFVVDPSALNHRHPVTPYAGRALTGVVRTTWLRGEPVGDRPAGRLLTRGEV</sequence>
<comment type="caution">
    <text evidence="12">The sequence shown here is derived from an EMBL/GenBank/DDBJ whole genome shotgun (WGS) entry which is preliminary data.</text>
</comment>
<evidence type="ECO:0000259" key="11">
    <source>
        <dbReference type="Pfam" id="PF01979"/>
    </source>
</evidence>
<dbReference type="EMBL" id="QZEY01000018">
    <property type="protein sequence ID" value="RJL23596.1"/>
    <property type="molecule type" value="Genomic_DNA"/>
</dbReference>
<evidence type="ECO:0000256" key="3">
    <source>
        <dbReference type="ARBA" id="ARBA00010368"/>
    </source>
</evidence>
<evidence type="ECO:0000256" key="5">
    <source>
        <dbReference type="ARBA" id="ARBA00012863"/>
    </source>
</evidence>
<dbReference type="Pfam" id="PF01979">
    <property type="entry name" value="Amidohydro_1"/>
    <property type="match status" value="1"/>
</dbReference>
<dbReference type="NCBIfam" id="TIGR03178">
    <property type="entry name" value="allantoinase"/>
    <property type="match status" value="1"/>
</dbReference>
<evidence type="ECO:0000256" key="10">
    <source>
        <dbReference type="SAM" id="MobiDB-lite"/>
    </source>
</evidence>
<dbReference type="GO" id="GO:0006145">
    <property type="term" value="P:purine nucleobase catabolic process"/>
    <property type="evidence" value="ECO:0007669"/>
    <property type="project" value="TreeGrafter"/>
</dbReference>
<reference evidence="12 13" key="1">
    <citation type="submission" date="2018-09" db="EMBL/GenBank/DDBJ databases">
        <title>YIM 75507 draft genome.</title>
        <authorList>
            <person name="Tang S."/>
            <person name="Feng Y."/>
        </authorList>
    </citation>
    <scope>NUCLEOTIDE SEQUENCE [LARGE SCALE GENOMIC DNA]</scope>
    <source>
        <strain evidence="12 13">YIM 75507</strain>
    </source>
</reference>
<evidence type="ECO:0000313" key="12">
    <source>
        <dbReference type="EMBL" id="RJL23596.1"/>
    </source>
</evidence>
<dbReference type="OrthoDB" id="9803027at2"/>
<evidence type="ECO:0000256" key="7">
    <source>
        <dbReference type="ARBA" id="ARBA00022723"/>
    </source>
</evidence>
<evidence type="ECO:0000256" key="9">
    <source>
        <dbReference type="ARBA" id="ARBA00022833"/>
    </source>
</evidence>
<name>A0A3A4A4B2_9ACTN</name>
<protein>
    <recommendedName>
        <fullName evidence="5">allantoinase</fullName>
        <ecNumber evidence="5">3.5.2.5</ecNumber>
    </recommendedName>
</protein>
<evidence type="ECO:0000256" key="8">
    <source>
        <dbReference type="ARBA" id="ARBA00022801"/>
    </source>
</evidence>
<comment type="cofactor">
    <cofactor evidence="1">
        <name>Zn(2+)</name>
        <dbReference type="ChEBI" id="CHEBI:29105"/>
    </cofactor>
</comment>
<dbReference type="SUPFAM" id="SSF51338">
    <property type="entry name" value="Composite domain of metallo-dependent hydrolases"/>
    <property type="match status" value="1"/>
</dbReference>
<evidence type="ECO:0000256" key="4">
    <source>
        <dbReference type="ARBA" id="ARBA00011881"/>
    </source>
</evidence>
<dbReference type="GO" id="GO:0050897">
    <property type="term" value="F:cobalt ion binding"/>
    <property type="evidence" value="ECO:0007669"/>
    <property type="project" value="InterPro"/>
</dbReference>
<evidence type="ECO:0000313" key="13">
    <source>
        <dbReference type="Proteomes" id="UP000265768"/>
    </source>
</evidence>
<dbReference type="EC" id="3.5.2.5" evidence="5"/>
<accession>A0A3A4A4B2</accession>